<comment type="caution">
    <text evidence="2">The sequence shown here is derived from an EMBL/GenBank/DDBJ whole genome shotgun (WGS) entry which is preliminary data.</text>
</comment>
<dbReference type="EMBL" id="JBAHYK010003266">
    <property type="protein sequence ID" value="KAL0563704.1"/>
    <property type="molecule type" value="Genomic_DNA"/>
</dbReference>
<protein>
    <submittedName>
        <fullName evidence="2">Uncharacterized protein</fullName>
    </submittedName>
</protein>
<evidence type="ECO:0000313" key="2">
    <source>
        <dbReference type="EMBL" id="KAL0563704.1"/>
    </source>
</evidence>
<organism evidence="2 3">
    <name type="scientific">Marasmius crinis-equi</name>
    <dbReference type="NCBI Taxonomy" id="585013"/>
    <lineage>
        <taxon>Eukaryota</taxon>
        <taxon>Fungi</taxon>
        <taxon>Dikarya</taxon>
        <taxon>Basidiomycota</taxon>
        <taxon>Agaricomycotina</taxon>
        <taxon>Agaricomycetes</taxon>
        <taxon>Agaricomycetidae</taxon>
        <taxon>Agaricales</taxon>
        <taxon>Marasmiineae</taxon>
        <taxon>Marasmiaceae</taxon>
        <taxon>Marasmius</taxon>
    </lineage>
</organism>
<evidence type="ECO:0000313" key="3">
    <source>
        <dbReference type="Proteomes" id="UP001465976"/>
    </source>
</evidence>
<reference evidence="2 3" key="1">
    <citation type="submission" date="2024-02" db="EMBL/GenBank/DDBJ databases">
        <title>A draft genome for the cacao thread blight pathogen Marasmius crinis-equi.</title>
        <authorList>
            <person name="Cohen S.P."/>
            <person name="Baruah I.K."/>
            <person name="Amoako-Attah I."/>
            <person name="Bukari Y."/>
            <person name="Meinhardt L.W."/>
            <person name="Bailey B.A."/>
        </authorList>
    </citation>
    <scope>NUCLEOTIDE SEQUENCE [LARGE SCALE GENOMIC DNA]</scope>
    <source>
        <strain evidence="2 3">GH-76</strain>
    </source>
</reference>
<sequence length="283" mass="31544">MNCQVQNVESGGAASVVVCHGDRSVVVWKIAPTEVTKIYSTTLPTMRPVSAHFNEKGQVLVFSQIDGDIALLHETTGNVIWQKKIPDQENIHDVVVDHERDRMVFSTGKDCRVYSLSDTRAQHTLRNDLAAITTFPKRIAFTGDNKFVVAGTDRGEAVLFSVEDGLLKHKFKYPRAGLVQTVAAYSDESHDYVAVAGSTPEWVSDVMLYSKYRSCLLAWPRAPSKTVMVLVTAFVLLGMSLLMEEVEFRSPVSWRHEEISMEPSSSTEAPASSSSSRFRKEWL</sequence>
<dbReference type="Proteomes" id="UP001465976">
    <property type="component" value="Unassembled WGS sequence"/>
</dbReference>
<proteinExistence type="predicted"/>
<feature type="region of interest" description="Disordered" evidence="1">
    <location>
        <begin position="259"/>
        <end position="283"/>
    </location>
</feature>
<accession>A0ABR3ELE0</accession>
<dbReference type="InterPro" id="IPR011047">
    <property type="entry name" value="Quinoprotein_ADH-like_sf"/>
</dbReference>
<keyword evidence="3" id="KW-1185">Reference proteome</keyword>
<dbReference type="Gene3D" id="2.130.10.10">
    <property type="entry name" value="YVTN repeat-like/Quinoprotein amine dehydrogenase"/>
    <property type="match status" value="1"/>
</dbReference>
<name>A0ABR3ELE0_9AGAR</name>
<dbReference type="SUPFAM" id="SSF50998">
    <property type="entry name" value="Quinoprotein alcohol dehydrogenase-like"/>
    <property type="match status" value="1"/>
</dbReference>
<gene>
    <name evidence="2" type="ORF">V5O48_018358</name>
</gene>
<evidence type="ECO:0000256" key="1">
    <source>
        <dbReference type="SAM" id="MobiDB-lite"/>
    </source>
</evidence>
<feature type="compositionally biased region" description="Low complexity" evidence="1">
    <location>
        <begin position="261"/>
        <end position="276"/>
    </location>
</feature>
<dbReference type="InterPro" id="IPR015943">
    <property type="entry name" value="WD40/YVTN_repeat-like_dom_sf"/>
</dbReference>